<proteinExistence type="inferred from homology"/>
<dbReference type="SUPFAM" id="SSF52540">
    <property type="entry name" value="P-loop containing nucleoside triphosphate hydrolases"/>
    <property type="match status" value="1"/>
</dbReference>
<dbReference type="EMBL" id="FOHB01000005">
    <property type="protein sequence ID" value="SES33921.1"/>
    <property type="molecule type" value="Genomic_DNA"/>
</dbReference>
<sequence>MLTEGGPTSGGRGIEVAGVRRAFGDVLAVDDISLTARPGEVTALIGPNGSGKTTLLLMLASLLVPDRGTVRIDGHDPVTAPAEVRARIGWMPDGFGTWDALTVREVLETIAAAYRIPAPQARERAEALLHTVHLADLADRRARVLSRGQKQRLGLARALVNDPSVLLLDEPASGLDPRSRIELRDILRSLAAEGRTVLVSSHILTELQEVADRAVIVARGRSIETQQLDGEAVTTALASWRIDSLDPLRLTEFLTSRHVPAQQVHGGMVEVEVAGEENAARLLTDLIGAGVRVTAFTPTRGALESAYLAATEDRQ</sequence>
<dbReference type="InterPro" id="IPR003439">
    <property type="entry name" value="ABC_transporter-like_ATP-bd"/>
</dbReference>
<dbReference type="GO" id="GO:0005524">
    <property type="term" value="F:ATP binding"/>
    <property type="evidence" value="ECO:0007669"/>
    <property type="project" value="UniProtKB-KW"/>
</dbReference>
<keyword evidence="4 6" id="KW-0067">ATP-binding</keyword>
<dbReference type="STRING" id="587636.SAMN05216199_2954"/>
<dbReference type="PANTHER" id="PTHR43335:SF3">
    <property type="entry name" value="ABC TRANSPORTER"/>
    <property type="match status" value="1"/>
</dbReference>
<organism evidence="6 7">
    <name type="scientific">Pedococcus cremeus</name>
    <dbReference type="NCBI Taxonomy" id="587636"/>
    <lineage>
        <taxon>Bacteria</taxon>
        <taxon>Bacillati</taxon>
        <taxon>Actinomycetota</taxon>
        <taxon>Actinomycetes</taxon>
        <taxon>Micrococcales</taxon>
        <taxon>Intrasporangiaceae</taxon>
        <taxon>Pedococcus</taxon>
    </lineage>
</organism>
<keyword evidence="2" id="KW-0813">Transport</keyword>
<dbReference type="OrthoDB" id="9804819at2"/>
<dbReference type="RefSeq" id="WP_091759557.1">
    <property type="nucleotide sequence ID" value="NZ_FOHB01000005.1"/>
</dbReference>
<protein>
    <submittedName>
        <fullName evidence="6">ABC-2 type transport system ATP-binding protein</fullName>
    </submittedName>
</protein>
<evidence type="ECO:0000256" key="3">
    <source>
        <dbReference type="ARBA" id="ARBA00022741"/>
    </source>
</evidence>
<evidence type="ECO:0000256" key="2">
    <source>
        <dbReference type="ARBA" id="ARBA00022448"/>
    </source>
</evidence>
<keyword evidence="3" id="KW-0547">Nucleotide-binding</keyword>
<keyword evidence="7" id="KW-1185">Reference proteome</keyword>
<feature type="domain" description="ABC transporter" evidence="5">
    <location>
        <begin position="14"/>
        <end position="244"/>
    </location>
</feature>
<dbReference type="InterPro" id="IPR003593">
    <property type="entry name" value="AAA+_ATPase"/>
</dbReference>
<name>A0A1H9WJB7_9MICO</name>
<dbReference type="CDD" id="cd03230">
    <property type="entry name" value="ABC_DR_subfamily_A"/>
    <property type="match status" value="1"/>
</dbReference>
<evidence type="ECO:0000313" key="6">
    <source>
        <dbReference type="EMBL" id="SES33921.1"/>
    </source>
</evidence>
<gene>
    <name evidence="6" type="ORF">SAMN05216199_2954</name>
</gene>
<dbReference type="PANTHER" id="PTHR43335">
    <property type="entry name" value="ABC TRANSPORTER, ATP-BINDING PROTEIN"/>
    <property type="match status" value="1"/>
</dbReference>
<dbReference type="InterPro" id="IPR027417">
    <property type="entry name" value="P-loop_NTPase"/>
</dbReference>
<evidence type="ECO:0000256" key="4">
    <source>
        <dbReference type="ARBA" id="ARBA00022840"/>
    </source>
</evidence>
<comment type="similarity">
    <text evidence="1">Belongs to the ABC transporter superfamily.</text>
</comment>
<reference evidence="7" key="1">
    <citation type="submission" date="2016-10" db="EMBL/GenBank/DDBJ databases">
        <authorList>
            <person name="Varghese N."/>
            <person name="Submissions S."/>
        </authorList>
    </citation>
    <scope>NUCLEOTIDE SEQUENCE [LARGE SCALE GENOMIC DNA]</scope>
    <source>
        <strain evidence="7">CGMCC 1.6963</strain>
    </source>
</reference>
<dbReference type="Pfam" id="PF00005">
    <property type="entry name" value="ABC_tran"/>
    <property type="match status" value="1"/>
</dbReference>
<dbReference type="PROSITE" id="PS50893">
    <property type="entry name" value="ABC_TRANSPORTER_2"/>
    <property type="match status" value="1"/>
</dbReference>
<dbReference type="SMART" id="SM00382">
    <property type="entry name" value="AAA"/>
    <property type="match status" value="1"/>
</dbReference>
<evidence type="ECO:0000259" key="5">
    <source>
        <dbReference type="PROSITE" id="PS50893"/>
    </source>
</evidence>
<evidence type="ECO:0000256" key="1">
    <source>
        <dbReference type="ARBA" id="ARBA00005417"/>
    </source>
</evidence>
<dbReference type="AlphaFoldDB" id="A0A1H9WJB7"/>
<dbReference type="Gene3D" id="3.40.50.300">
    <property type="entry name" value="P-loop containing nucleotide triphosphate hydrolases"/>
    <property type="match status" value="1"/>
</dbReference>
<dbReference type="Proteomes" id="UP000199019">
    <property type="component" value="Unassembled WGS sequence"/>
</dbReference>
<accession>A0A1H9WJB7</accession>
<dbReference type="GO" id="GO:0016887">
    <property type="term" value="F:ATP hydrolysis activity"/>
    <property type="evidence" value="ECO:0007669"/>
    <property type="project" value="InterPro"/>
</dbReference>
<evidence type="ECO:0000313" key="7">
    <source>
        <dbReference type="Proteomes" id="UP000199019"/>
    </source>
</evidence>